<dbReference type="Proteomes" id="UP000048600">
    <property type="component" value="Unassembled WGS sequence"/>
</dbReference>
<reference evidence="2" key="1">
    <citation type="submission" date="2015-03" db="EMBL/GenBank/DDBJ databases">
        <authorList>
            <person name="Murphy D."/>
        </authorList>
    </citation>
    <scope>NUCLEOTIDE SEQUENCE [LARGE SCALE GENOMIC DNA]</scope>
    <source>
        <strain evidence="2">K00500041</strain>
    </source>
</reference>
<evidence type="ECO:0000256" key="1">
    <source>
        <dbReference type="SAM" id="MobiDB-lite"/>
    </source>
</evidence>
<dbReference type="AlphaFoldDB" id="A0A0T9DXZ3"/>
<evidence type="ECO:0000313" key="5">
    <source>
        <dbReference type="Proteomes" id="UP000048600"/>
    </source>
</evidence>
<gene>
    <name evidence="2" type="ORF">ERS007703_01969</name>
    <name evidence="3" type="ORF">ERS007741_03513</name>
</gene>
<protein>
    <submittedName>
        <fullName evidence="2">Uncharacterized protein</fullName>
    </submittedName>
</protein>
<reference evidence="4 5" key="2">
    <citation type="submission" date="2015-03" db="EMBL/GenBank/DDBJ databases">
        <authorList>
            <consortium name="Pathogen Informatics"/>
        </authorList>
    </citation>
    <scope>NUCLEOTIDE SEQUENCE [LARGE SCALE GENOMIC DNA]</scope>
    <source>
        <strain evidence="4">K00500041</strain>
        <strain evidence="3 5">P00601463</strain>
    </source>
</reference>
<dbReference type="EMBL" id="CSAE01000191">
    <property type="protein sequence ID" value="COV74190.1"/>
    <property type="molecule type" value="Genomic_DNA"/>
</dbReference>
<name>A0A0T9DXZ3_MYCTX</name>
<feature type="region of interest" description="Disordered" evidence="1">
    <location>
        <begin position="189"/>
        <end position="209"/>
    </location>
</feature>
<dbReference type="EMBL" id="CHKL01000543">
    <property type="protein sequence ID" value="COW96143.1"/>
    <property type="molecule type" value="Genomic_DNA"/>
</dbReference>
<sequence length="209" mass="21192">MFSASESDWPRWNNCCSVVTTACTGAVATSPGLSSVSIAAVKESSASLGRAPIRVRTAPIPAVAGAPAGADAAATASPAKYAASPLPLLGIASRSDPQAGKSKPDNEFGLVCRPGNAAQFWLARACCNSGRTASNTGDITSERLSLMAWLPAAPVSRAAEMELLGIHNPGWPPSSVGHLPMKPLMTASEPAEVTATATQRSPTGPADAL</sequence>
<proteinExistence type="predicted"/>
<evidence type="ECO:0000313" key="4">
    <source>
        <dbReference type="Proteomes" id="UP000038802"/>
    </source>
</evidence>
<evidence type="ECO:0000313" key="3">
    <source>
        <dbReference type="EMBL" id="COW96143.1"/>
    </source>
</evidence>
<organism evidence="2 4">
    <name type="scientific">Mycobacterium tuberculosis</name>
    <dbReference type="NCBI Taxonomy" id="1773"/>
    <lineage>
        <taxon>Bacteria</taxon>
        <taxon>Bacillati</taxon>
        <taxon>Actinomycetota</taxon>
        <taxon>Actinomycetes</taxon>
        <taxon>Mycobacteriales</taxon>
        <taxon>Mycobacteriaceae</taxon>
        <taxon>Mycobacterium</taxon>
        <taxon>Mycobacterium tuberculosis complex</taxon>
    </lineage>
</organism>
<evidence type="ECO:0000313" key="2">
    <source>
        <dbReference type="EMBL" id="COV74190.1"/>
    </source>
</evidence>
<accession>A0A0T9DXZ3</accession>
<dbReference type="Proteomes" id="UP000038802">
    <property type="component" value="Unassembled WGS sequence"/>
</dbReference>